<dbReference type="InterPro" id="IPR029787">
    <property type="entry name" value="Nucleotide_cyclase"/>
</dbReference>
<dbReference type="SMART" id="SM00267">
    <property type="entry name" value="GGDEF"/>
    <property type="match status" value="1"/>
</dbReference>
<dbReference type="NCBIfam" id="TIGR00254">
    <property type="entry name" value="GGDEF"/>
    <property type="match status" value="1"/>
</dbReference>
<dbReference type="PROSITE" id="PS50887">
    <property type="entry name" value="GGDEF"/>
    <property type="match status" value="1"/>
</dbReference>
<dbReference type="RefSeq" id="WP_382423219.1">
    <property type="nucleotide sequence ID" value="NZ_JBHSCW010000009.1"/>
</dbReference>
<dbReference type="EC" id="2.7.7.65" evidence="1"/>
<dbReference type="PANTHER" id="PTHR45138">
    <property type="entry name" value="REGULATORY COMPONENTS OF SENSORY TRANSDUCTION SYSTEM"/>
    <property type="match status" value="1"/>
</dbReference>
<evidence type="ECO:0000313" key="6">
    <source>
        <dbReference type="Proteomes" id="UP001595799"/>
    </source>
</evidence>
<evidence type="ECO:0000313" key="5">
    <source>
        <dbReference type="EMBL" id="MFC4352840.1"/>
    </source>
</evidence>
<dbReference type="Pfam" id="PF00990">
    <property type="entry name" value="GGDEF"/>
    <property type="match status" value="1"/>
</dbReference>
<keyword evidence="6" id="KW-1185">Reference proteome</keyword>
<protein>
    <recommendedName>
        <fullName evidence="1">diguanylate cyclase</fullName>
        <ecNumber evidence="1">2.7.7.65</ecNumber>
    </recommendedName>
</protein>
<accession>A0ABV8UQN0</accession>
<dbReference type="InterPro" id="IPR050469">
    <property type="entry name" value="Diguanylate_Cyclase"/>
</dbReference>
<dbReference type="Gene3D" id="3.30.70.270">
    <property type="match status" value="1"/>
</dbReference>
<proteinExistence type="predicted"/>
<gene>
    <name evidence="5" type="ORF">ACFOW6_14910</name>
</gene>
<dbReference type="Proteomes" id="UP001595799">
    <property type="component" value="Unassembled WGS sequence"/>
</dbReference>
<evidence type="ECO:0000256" key="2">
    <source>
        <dbReference type="ARBA" id="ARBA00034247"/>
    </source>
</evidence>
<dbReference type="InterPro" id="IPR043128">
    <property type="entry name" value="Rev_trsase/Diguanyl_cyclase"/>
</dbReference>
<evidence type="ECO:0000259" key="4">
    <source>
        <dbReference type="PROSITE" id="PS50887"/>
    </source>
</evidence>
<organism evidence="5 6">
    <name type="scientific">Fodinicurvata halophila</name>
    <dbReference type="NCBI Taxonomy" id="1419723"/>
    <lineage>
        <taxon>Bacteria</taxon>
        <taxon>Pseudomonadati</taxon>
        <taxon>Pseudomonadota</taxon>
        <taxon>Alphaproteobacteria</taxon>
        <taxon>Rhodospirillales</taxon>
        <taxon>Rhodovibrionaceae</taxon>
        <taxon>Fodinicurvata</taxon>
    </lineage>
</organism>
<keyword evidence="3" id="KW-0175">Coiled coil</keyword>
<dbReference type="CDD" id="cd01949">
    <property type="entry name" value="GGDEF"/>
    <property type="match status" value="1"/>
</dbReference>
<feature type="domain" description="GGDEF" evidence="4">
    <location>
        <begin position="104"/>
        <end position="238"/>
    </location>
</feature>
<dbReference type="SUPFAM" id="SSF55073">
    <property type="entry name" value="Nucleotide cyclase"/>
    <property type="match status" value="1"/>
</dbReference>
<reference evidence="6" key="1">
    <citation type="journal article" date="2019" name="Int. J. Syst. Evol. Microbiol.">
        <title>The Global Catalogue of Microorganisms (GCM) 10K type strain sequencing project: providing services to taxonomists for standard genome sequencing and annotation.</title>
        <authorList>
            <consortium name="The Broad Institute Genomics Platform"/>
            <consortium name="The Broad Institute Genome Sequencing Center for Infectious Disease"/>
            <person name="Wu L."/>
            <person name="Ma J."/>
        </authorList>
    </citation>
    <scope>NUCLEOTIDE SEQUENCE [LARGE SCALE GENOMIC DNA]</scope>
    <source>
        <strain evidence="6">CECT 8472</strain>
    </source>
</reference>
<evidence type="ECO:0000256" key="3">
    <source>
        <dbReference type="SAM" id="Coils"/>
    </source>
</evidence>
<comment type="caution">
    <text evidence="5">The sequence shown here is derived from an EMBL/GenBank/DDBJ whole genome shotgun (WGS) entry which is preliminary data.</text>
</comment>
<sequence length="238" mass="26879">MVFRTLAIYDDPDLNSTLLSRLGELGHQDRRTAQDSRAAENEDSLMERLRIRLADQKRQIAAQAERIRVLESLAVTDELTGLLNRRGFRQSLERALAEAGRHNDMGILVLCDLDSFKQVNDRHGHIAGDVVLRHVGHLLEQYTRRNDSVCRIGGDEFAVLMPRTPPVLAASLTEKLENLVNRQSVDWNGESIRVSGSFGYETFDGSTDPTTLFSQADQLLYERKRRQPVAELLRQGLG</sequence>
<dbReference type="EMBL" id="JBHSCW010000009">
    <property type="protein sequence ID" value="MFC4352840.1"/>
    <property type="molecule type" value="Genomic_DNA"/>
</dbReference>
<comment type="catalytic activity">
    <reaction evidence="2">
        <text>2 GTP = 3',3'-c-di-GMP + 2 diphosphate</text>
        <dbReference type="Rhea" id="RHEA:24898"/>
        <dbReference type="ChEBI" id="CHEBI:33019"/>
        <dbReference type="ChEBI" id="CHEBI:37565"/>
        <dbReference type="ChEBI" id="CHEBI:58805"/>
        <dbReference type="EC" id="2.7.7.65"/>
    </reaction>
</comment>
<feature type="coiled-coil region" evidence="3">
    <location>
        <begin position="39"/>
        <end position="73"/>
    </location>
</feature>
<name>A0ABV8UQN0_9PROT</name>
<dbReference type="PANTHER" id="PTHR45138:SF9">
    <property type="entry name" value="DIGUANYLATE CYCLASE DGCM-RELATED"/>
    <property type="match status" value="1"/>
</dbReference>
<evidence type="ECO:0000256" key="1">
    <source>
        <dbReference type="ARBA" id="ARBA00012528"/>
    </source>
</evidence>
<dbReference type="InterPro" id="IPR000160">
    <property type="entry name" value="GGDEF_dom"/>
</dbReference>